<name>A0A3B0M0N1_9GAMM</name>
<reference evidence="1" key="1">
    <citation type="submission" date="2018-04" db="EMBL/GenBank/DDBJ databases">
        <authorList>
            <person name="Go L.Y."/>
            <person name="Mitchell J.A."/>
        </authorList>
    </citation>
    <scope>NUCLEOTIDE SEQUENCE</scope>
    <source>
        <strain evidence="1">ARTV</strain>
    </source>
</reference>
<accession>A0A3B0M0N1</accession>
<proteinExistence type="predicted"/>
<keyword evidence="1" id="KW-0456">Lyase</keyword>
<dbReference type="EMBL" id="UFQR01000005">
    <property type="protein sequence ID" value="SSW95540.1"/>
    <property type="molecule type" value="Genomic_DNA"/>
</dbReference>
<dbReference type="AlphaFoldDB" id="A0A3B0M0N1"/>
<organism evidence="1">
    <name type="scientific">Arsenophonus endosymbiont of Trialeurodes vaporariorum</name>
    <dbReference type="NCBI Taxonomy" id="235567"/>
    <lineage>
        <taxon>Bacteria</taxon>
        <taxon>Pseudomonadati</taxon>
        <taxon>Pseudomonadota</taxon>
        <taxon>Gammaproteobacteria</taxon>
        <taxon>Enterobacterales</taxon>
        <taxon>Morganellaceae</taxon>
        <taxon>Arsenophonus</taxon>
    </lineage>
</organism>
<dbReference type="SUPFAM" id="SSF52335">
    <property type="entry name" value="Methylglyoxal synthase-like"/>
    <property type="match status" value="1"/>
</dbReference>
<gene>
    <name evidence="1" type="primary">mgsA_1</name>
    <name evidence="1" type="ORF">ARTV_1488</name>
</gene>
<dbReference type="GO" id="GO:0008929">
    <property type="term" value="F:methylglyoxal synthase activity"/>
    <property type="evidence" value="ECO:0007669"/>
    <property type="project" value="UniProtKB-EC"/>
</dbReference>
<dbReference type="Gene3D" id="3.40.50.1380">
    <property type="entry name" value="Methylglyoxal synthase-like domain"/>
    <property type="match status" value="1"/>
</dbReference>
<protein>
    <submittedName>
        <fullName evidence="1">Methylglyoxal synthase</fullName>
        <ecNumber evidence="1">4.2.3.3</ecNumber>
    </submittedName>
</protein>
<sequence length="44" mass="5207">MESVIRRLEKNKNIALVAHDHRKLSLLTWVQKHTNYLPLVQLVT</sequence>
<dbReference type="EC" id="4.2.3.3" evidence="1"/>
<dbReference type="InterPro" id="IPR036914">
    <property type="entry name" value="MGS-like_dom_sf"/>
</dbReference>
<evidence type="ECO:0000313" key="1">
    <source>
        <dbReference type="EMBL" id="SSW95540.1"/>
    </source>
</evidence>